<protein>
    <submittedName>
        <fullName evidence="1">Uncharacterized protein</fullName>
    </submittedName>
</protein>
<dbReference type="EMBL" id="MU005598">
    <property type="protein sequence ID" value="KAF2680213.1"/>
    <property type="molecule type" value="Genomic_DNA"/>
</dbReference>
<sequence length="65" mass="7760">ARIVFYHYYEQLCIGSRSNPDFLSRRSRGRDTASVATDKILEDMYSSKKDRVNSRTWKRRQDSLQ</sequence>
<proteinExistence type="predicted"/>
<dbReference type="OrthoDB" id="3798579at2759"/>
<dbReference type="AlphaFoldDB" id="A0A6G1IQG4"/>
<dbReference type="Proteomes" id="UP000799291">
    <property type="component" value="Unassembled WGS sequence"/>
</dbReference>
<evidence type="ECO:0000313" key="1">
    <source>
        <dbReference type="EMBL" id="KAF2680213.1"/>
    </source>
</evidence>
<evidence type="ECO:0000313" key="2">
    <source>
        <dbReference type="Proteomes" id="UP000799291"/>
    </source>
</evidence>
<keyword evidence="2" id="KW-1185">Reference proteome</keyword>
<organism evidence="1 2">
    <name type="scientific">Lentithecium fluviatile CBS 122367</name>
    <dbReference type="NCBI Taxonomy" id="1168545"/>
    <lineage>
        <taxon>Eukaryota</taxon>
        <taxon>Fungi</taxon>
        <taxon>Dikarya</taxon>
        <taxon>Ascomycota</taxon>
        <taxon>Pezizomycotina</taxon>
        <taxon>Dothideomycetes</taxon>
        <taxon>Pleosporomycetidae</taxon>
        <taxon>Pleosporales</taxon>
        <taxon>Massarineae</taxon>
        <taxon>Lentitheciaceae</taxon>
        <taxon>Lentithecium</taxon>
    </lineage>
</organism>
<name>A0A6G1IQG4_9PLEO</name>
<accession>A0A6G1IQG4</accession>
<feature type="non-terminal residue" evidence="1">
    <location>
        <position position="1"/>
    </location>
</feature>
<reference evidence="1" key="1">
    <citation type="journal article" date="2020" name="Stud. Mycol.">
        <title>101 Dothideomycetes genomes: a test case for predicting lifestyles and emergence of pathogens.</title>
        <authorList>
            <person name="Haridas S."/>
            <person name="Albert R."/>
            <person name="Binder M."/>
            <person name="Bloem J."/>
            <person name="Labutti K."/>
            <person name="Salamov A."/>
            <person name="Andreopoulos B."/>
            <person name="Baker S."/>
            <person name="Barry K."/>
            <person name="Bills G."/>
            <person name="Bluhm B."/>
            <person name="Cannon C."/>
            <person name="Castanera R."/>
            <person name="Culley D."/>
            <person name="Daum C."/>
            <person name="Ezra D."/>
            <person name="Gonzalez J."/>
            <person name="Henrissat B."/>
            <person name="Kuo A."/>
            <person name="Liang C."/>
            <person name="Lipzen A."/>
            <person name="Lutzoni F."/>
            <person name="Magnuson J."/>
            <person name="Mondo S."/>
            <person name="Nolan M."/>
            <person name="Ohm R."/>
            <person name="Pangilinan J."/>
            <person name="Park H.-J."/>
            <person name="Ramirez L."/>
            <person name="Alfaro M."/>
            <person name="Sun H."/>
            <person name="Tritt A."/>
            <person name="Yoshinaga Y."/>
            <person name="Zwiers L.-H."/>
            <person name="Turgeon B."/>
            <person name="Goodwin S."/>
            <person name="Spatafora J."/>
            <person name="Crous P."/>
            <person name="Grigoriev I."/>
        </authorList>
    </citation>
    <scope>NUCLEOTIDE SEQUENCE</scope>
    <source>
        <strain evidence="1">CBS 122367</strain>
    </source>
</reference>
<feature type="non-terminal residue" evidence="1">
    <location>
        <position position="65"/>
    </location>
</feature>
<gene>
    <name evidence="1" type="ORF">K458DRAFT_239487</name>
</gene>